<dbReference type="SUPFAM" id="SSF53901">
    <property type="entry name" value="Thiolase-like"/>
    <property type="match status" value="3"/>
</dbReference>
<gene>
    <name evidence="14" type="ORF">Dsi01nite_106390</name>
</gene>
<keyword evidence="3" id="KW-0596">Phosphopantetheine</keyword>
<dbReference type="FunFam" id="3.40.47.10:FF:000019">
    <property type="entry name" value="Polyketide synthase type I"/>
    <property type="match status" value="3"/>
</dbReference>
<dbReference type="PANTHER" id="PTHR43775">
    <property type="entry name" value="FATTY ACID SYNTHASE"/>
    <property type="match status" value="1"/>
</dbReference>
<feature type="domain" description="Carrier" evidence="11">
    <location>
        <begin position="1401"/>
        <end position="1476"/>
    </location>
</feature>
<dbReference type="Pfam" id="PF00550">
    <property type="entry name" value="PP-binding"/>
    <property type="match status" value="3"/>
</dbReference>
<dbReference type="SMART" id="SM00823">
    <property type="entry name" value="PKS_PP"/>
    <property type="match status" value="3"/>
</dbReference>
<dbReference type="SUPFAM" id="SSF52151">
    <property type="entry name" value="FabD/lysophospholipase-like"/>
    <property type="match status" value="3"/>
</dbReference>
<dbReference type="Pfam" id="PF08659">
    <property type="entry name" value="KR"/>
    <property type="match status" value="3"/>
</dbReference>
<dbReference type="GO" id="GO:0031177">
    <property type="term" value="F:phosphopantetheine binding"/>
    <property type="evidence" value="ECO:0007669"/>
    <property type="project" value="InterPro"/>
</dbReference>
<dbReference type="InterPro" id="IPR020841">
    <property type="entry name" value="PKS_Beta-ketoAc_synthase_dom"/>
</dbReference>
<proteinExistence type="predicted"/>
<evidence type="ECO:0000256" key="2">
    <source>
        <dbReference type="ARBA" id="ARBA00004792"/>
    </source>
</evidence>
<evidence type="ECO:0000256" key="3">
    <source>
        <dbReference type="ARBA" id="ARBA00022450"/>
    </source>
</evidence>
<dbReference type="SMART" id="SM00827">
    <property type="entry name" value="PKS_AT"/>
    <property type="match status" value="3"/>
</dbReference>
<dbReference type="InterPro" id="IPR014043">
    <property type="entry name" value="Acyl_transferase_dom"/>
</dbReference>
<dbReference type="Pfam" id="PF18369">
    <property type="entry name" value="PKS_DE"/>
    <property type="match status" value="1"/>
</dbReference>
<evidence type="ECO:0000259" key="12">
    <source>
        <dbReference type="PROSITE" id="PS52004"/>
    </source>
</evidence>
<dbReference type="InterPro" id="IPR036299">
    <property type="entry name" value="Polyketide_synth_docking_sf"/>
</dbReference>
<dbReference type="Gene3D" id="3.40.366.10">
    <property type="entry name" value="Malonyl-Coenzyme A Acyl Carrier Protein, domain 2"/>
    <property type="match status" value="3"/>
</dbReference>
<dbReference type="SMART" id="SM00822">
    <property type="entry name" value="PKS_KR"/>
    <property type="match status" value="3"/>
</dbReference>
<dbReference type="CDD" id="cd08956">
    <property type="entry name" value="KR_3_FAS_SDR_x"/>
    <property type="match status" value="1"/>
</dbReference>
<dbReference type="Proteomes" id="UP000660611">
    <property type="component" value="Unassembled WGS sequence"/>
</dbReference>
<evidence type="ECO:0000256" key="5">
    <source>
        <dbReference type="ARBA" id="ARBA00022679"/>
    </source>
</evidence>
<feature type="domain" description="Ketosynthase family 3 (KS3)" evidence="12">
    <location>
        <begin position="1496"/>
        <end position="1922"/>
    </location>
</feature>
<reference evidence="14" key="1">
    <citation type="submission" date="2021-01" db="EMBL/GenBank/DDBJ databases">
        <title>Whole genome shotgun sequence of Dactylosporangium siamense NBRC 106093.</title>
        <authorList>
            <person name="Komaki H."/>
            <person name="Tamura T."/>
        </authorList>
    </citation>
    <scope>NUCLEOTIDE SEQUENCE</scope>
    <source>
        <strain evidence="14">NBRC 106093</strain>
    </source>
</reference>
<evidence type="ECO:0000256" key="9">
    <source>
        <dbReference type="PROSITE-ProRule" id="PRU01363"/>
    </source>
</evidence>
<dbReference type="PROSITE" id="PS52004">
    <property type="entry name" value="KS3_2"/>
    <property type="match status" value="3"/>
</dbReference>
<dbReference type="InterPro" id="IPR020806">
    <property type="entry name" value="PKS_PP-bd"/>
</dbReference>
<dbReference type="PROSITE" id="PS52019">
    <property type="entry name" value="PKS_MFAS_DH"/>
    <property type="match status" value="1"/>
</dbReference>
<dbReference type="SUPFAM" id="SSF55048">
    <property type="entry name" value="Probable ACP-binding domain of malonyl-CoA ACP transacylase"/>
    <property type="match status" value="3"/>
</dbReference>
<dbReference type="Pfam" id="PF02801">
    <property type="entry name" value="Ketoacyl-synt_C"/>
    <property type="match status" value="3"/>
</dbReference>
<feature type="domain" description="Ketosynthase family 3 (KS3)" evidence="12">
    <location>
        <begin position="3053"/>
        <end position="3477"/>
    </location>
</feature>
<dbReference type="RefSeq" id="WP_203854187.1">
    <property type="nucleotide sequence ID" value="NZ_BONQ01000183.1"/>
</dbReference>
<dbReference type="SUPFAM" id="SSF51735">
    <property type="entry name" value="NAD(P)-binding Rossmann-fold domains"/>
    <property type="match status" value="6"/>
</dbReference>
<keyword evidence="6" id="KW-0045">Antibiotic biosynthesis</keyword>
<organism evidence="14 15">
    <name type="scientific">Dactylosporangium siamense</name>
    <dbReference type="NCBI Taxonomy" id="685454"/>
    <lineage>
        <taxon>Bacteria</taxon>
        <taxon>Bacillati</taxon>
        <taxon>Actinomycetota</taxon>
        <taxon>Actinomycetes</taxon>
        <taxon>Micromonosporales</taxon>
        <taxon>Micromonosporaceae</taxon>
        <taxon>Dactylosporangium</taxon>
    </lineage>
</organism>
<dbReference type="SUPFAM" id="SSF47336">
    <property type="entry name" value="ACP-like"/>
    <property type="match status" value="3"/>
</dbReference>
<dbReference type="Gene3D" id="3.40.50.720">
    <property type="entry name" value="NAD(P)-binding Rossmann-like Domain"/>
    <property type="match status" value="3"/>
</dbReference>
<accession>A0A919Q1D5</accession>
<dbReference type="GO" id="GO:0006633">
    <property type="term" value="P:fatty acid biosynthetic process"/>
    <property type="evidence" value="ECO:0007669"/>
    <property type="project" value="InterPro"/>
</dbReference>
<evidence type="ECO:0008006" key="16">
    <source>
        <dbReference type="Google" id="ProtNLM"/>
    </source>
</evidence>
<dbReference type="PANTHER" id="PTHR43775:SF51">
    <property type="entry name" value="INACTIVE PHENOLPHTHIOCEROL SYNTHESIS POLYKETIDE SYNTHASE TYPE I PKS1-RELATED"/>
    <property type="match status" value="1"/>
</dbReference>
<keyword evidence="5" id="KW-0808">Transferase</keyword>
<dbReference type="InterPro" id="IPR036291">
    <property type="entry name" value="NAD(P)-bd_dom_sf"/>
</dbReference>
<evidence type="ECO:0000256" key="10">
    <source>
        <dbReference type="SAM" id="MobiDB-lite"/>
    </source>
</evidence>
<dbReference type="InterPro" id="IPR041618">
    <property type="entry name" value="PKS_DE"/>
</dbReference>
<evidence type="ECO:0000256" key="8">
    <source>
        <dbReference type="ARBA" id="ARBA00023315"/>
    </source>
</evidence>
<feature type="region of interest" description="Disordered" evidence="10">
    <location>
        <begin position="2922"/>
        <end position="2943"/>
    </location>
</feature>
<dbReference type="Pfam" id="PF08990">
    <property type="entry name" value="Docking"/>
    <property type="match status" value="1"/>
</dbReference>
<dbReference type="PROSITE" id="PS00606">
    <property type="entry name" value="KS3_1"/>
    <property type="match status" value="1"/>
</dbReference>
<keyword evidence="15" id="KW-1185">Reference proteome</keyword>
<dbReference type="InterPro" id="IPR014031">
    <property type="entry name" value="Ketoacyl_synth_C"/>
</dbReference>
<dbReference type="InterPro" id="IPR014030">
    <property type="entry name" value="Ketoacyl_synth_N"/>
</dbReference>
<feature type="active site" description="Proton donor; for dehydratase activity" evidence="9">
    <location>
        <position position="4093"/>
    </location>
</feature>
<evidence type="ECO:0000259" key="11">
    <source>
        <dbReference type="PROSITE" id="PS50075"/>
    </source>
</evidence>
<evidence type="ECO:0000313" key="14">
    <source>
        <dbReference type="EMBL" id="GIG52598.1"/>
    </source>
</evidence>
<feature type="active site" description="Proton acceptor; for dehydratase activity" evidence="9">
    <location>
        <position position="3928"/>
    </location>
</feature>
<dbReference type="NCBIfam" id="NF045894">
    <property type="entry name" value="PKS_plus_SDR"/>
    <property type="match status" value="1"/>
</dbReference>
<dbReference type="SMART" id="SM00825">
    <property type="entry name" value="PKS_KS"/>
    <property type="match status" value="3"/>
</dbReference>
<dbReference type="GO" id="GO:0033068">
    <property type="term" value="P:macrolide biosynthetic process"/>
    <property type="evidence" value="ECO:0007669"/>
    <property type="project" value="UniProtKB-ARBA"/>
</dbReference>
<dbReference type="InterPro" id="IPR057326">
    <property type="entry name" value="KR_dom"/>
</dbReference>
<dbReference type="Gene3D" id="6.10.140.1830">
    <property type="match status" value="1"/>
</dbReference>
<dbReference type="Gene3D" id="1.10.1200.10">
    <property type="entry name" value="ACP-like"/>
    <property type="match status" value="3"/>
</dbReference>
<feature type="region of interest" description="N-terminal hotdog fold" evidence="9">
    <location>
        <begin position="3896"/>
        <end position="4020"/>
    </location>
</feature>
<dbReference type="InterPro" id="IPR049551">
    <property type="entry name" value="PKS_DH_C"/>
</dbReference>
<dbReference type="InterPro" id="IPR049900">
    <property type="entry name" value="PKS_mFAS_DH"/>
</dbReference>
<feature type="domain" description="Ketosynthase family 3 (KS3)" evidence="12">
    <location>
        <begin position="33"/>
        <end position="457"/>
    </location>
</feature>
<dbReference type="InterPro" id="IPR042104">
    <property type="entry name" value="PKS_dehydratase_sf"/>
</dbReference>
<dbReference type="SMART" id="SM01294">
    <property type="entry name" value="PKS_PP_betabranch"/>
    <property type="match status" value="3"/>
</dbReference>
<name>A0A919Q1D5_9ACTN</name>
<dbReference type="InterPro" id="IPR018201">
    <property type="entry name" value="Ketoacyl_synth_AS"/>
</dbReference>
<dbReference type="Pfam" id="PF00698">
    <property type="entry name" value="Acyl_transf_1"/>
    <property type="match status" value="3"/>
</dbReference>
<dbReference type="InterPro" id="IPR050091">
    <property type="entry name" value="PKS_NRPS_Biosynth_Enz"/>
</dbReference>
<dbReference type="InterPro" id="IPR016035">
    <property type="entry name" value="Acyl_Trfase/lysoPLipase"/>
</dbReference>
<dbReference type="Pfam" id="PF21089">
    <property type="entry name" value="PKS_DH_N"/>
    <property type="match status" value="1"/>
</dbReference>
<dbReference type="InterPro" id="IPR020807">
    <property type="entry name" value="PKS_DH"/>
</dbReference>
<dbReference type="PROSITE" id="PS50075">
    <property type="entry name" value="CARRIER"/>
    <property type="match status" value="3"/>
</dbReference>
<evidence type="ECO:0000259" key="13">
    <source>
        <dbReference type="PROSITE" id="PS52019"/>
    </source>
</evidence>
<dbReference type="InterPro" id="IPR015083">
    <property type="entry name" value="NorB/c/GfsB-D-like_docking"/>
</dbReference>
<keyword evidence="4" id="KW-0597">Phosphoprotein</keyword>
<dbReference type="InterPro" id="IPR013968">
    <property type="entry name" value="PKS_KR"/>
</dbReference>
<dbReference type="FunFam" id="3.40.366.10:FF:000002">
    <property type="entry name" value="Probable polyketide synthase 2"/>
    <property type="match status" value="1"/>
</dbReference>
<dbReference type="EMBL" id="BONQ01000183">
    <property type="protein sequence ID" value="GIG52598.1"/>
    <property type="molecule type" value="Genomic_DNA"/>
</dbReference>
<dbReference type="CDD" id="cd00833">
    <property type="entry name" value="PKS"/>
    <property type="match status" value="3"/>
</dbReference>
<dbReference type="Gene3D" id="3.30.70.3290">
    <property type="match status" value="3"/>
</dbReference>
<dbReference type="Pfam" id="PF16197">
    <property type="entry name" value="KAsynt_C_assoc"/>
    <property type="match status" value="3"/>
</dbReference>
<dbReference type="PROSITE" id="PS00012">
    <property type="entry name" value="PHOSPHOPANTETHEINE"/>
    <property type="match status" value="3"/>
</dbReference>
<comment type="pathway">
    <text evidence="2">Antibiotic biosynthesis.</text>
</comment>
<feature type="region of interest" description="C-terminal hotdog fold" evidence="9">
    <location>
        <begin position="4032"/>
        <end position="4169"/>
    </location>
</feature>
<dbReference type="CDD" id="cd08952">
    <property type="entry name" value="KR_1_SDR_x"/>
    <property type="match status" value="2"/>
</dbReference>
<dbReference type="InterPro" id="IPR032821">
    <property type="entry name" value="PKS_assoc"/>
</dbReference>
<dbReference type="InterPro" id="IPR009081">
    <property type="entry name" value="PP-bd_ACP"/>
</dbReference>
<comment type="cofactor">
    <cofactor evidence="1">
        <name>pantetheine 4'-phosphate</name>
        <dbReference type="ChEBI" id="CHEBI:47942"/>
    </cofactor>
</comment>
<feature type="domain" description="Carrier" evidence="11">
    <location>
        <begin position="4662"/>
        <end position="4737"/>
    </location>
</feature>
<keyword evidence="8" id="KW-0012">Acyltransferase</keyword>
<keyword evidence="7" id="KW-0511">Multifunctional enzyme</keyword>
<feature type="domain" description="PKS/mFAS DH" evidence="13">
    <location>
        <begin position="3896"/>
        <end position="4169"/>
    </location>
</feature>
<evidence type="ECO:0000256" key="7">
    <source>
        <dbReference type="ARBA" id="ARBA00023268"/>
    </source>
</evidence>
<dbReference type="InterPro" id="IPR006162">
    <property type="entry name" value="Ppantetheine_attach_site"/>
</dbReference>
<comment type="caution">
    <text evidence="14">The sequence shown here is derived from an EMBL/GenBank/DDBJ whole genome shotgun (WGS) entry which is preliminary data.</text>
</comment>
<evidence type="ECO:0000313" key="15">
    <source>
        <dbReference type="Proteomes" id="UP000660611"/>
    </source>
</evidence>
<dbReference type="Pfam" id="PF00109">
    <property type="entry name" value="ketoacyl-synt"/>
    <property type="match status" value="3"/>
</dbReference>
<dbReference type="InterPro" id="IPR016036">
    <property type="entry name" value="Malonyl_transacylase_ACP-bd"/>
</dbReference>
<dbReference type="Gene3D" id="3.10.129.110">
    <property type="entry name" value="Polyketide synthase dehydratase"/>
    <property type="match status" value="1"/>
</dbReference>
<dbReference type="FunFam" id="1.10.1200.10:FF:000007">
    <property type="entry name" value="Probable polyketide synthase pks17"/>
    <property type="match status" value="2"/>
</dbReference>
<sequence length="4820" mass="499658">MANEDKLRDYLKRVTADLRQANRRIREFEDRDREPIAVIGIGCRFPGGVTGPDALWDLVAEGRDAVTGVPVNRGWDFDRIYDPTPGRPGRTYARDGGFLHDADAFDAGFFGISPREALAMDPQQRLLLETTWEALEDAGIDPQRIRDTETGVFVGASHQGYGTATEGAPEGVEGHLLTGGAAAVLSGRLAYTFGTRGPAVTVDTMCSSSLVALHLAVRSLRAGESGMAVVGGVTVMAVPQSFIEFSRQRGLAVDGRCKAFSDDADGTGWGEGVGVLLLQRLSDAVAAGHPVLAVVRGSAVNQDGASNGLTAPNGPAQQRVIRAALADAGLEASDVDAVEAHGTGTTLGDPIEAEALLATYGQGRQTPLWLGTLKSNLGHTQAAAGVAGVIKAVLAMRHGVLPRTLHVSAPSSKVDWSAGAVRLLTDAQPWPAADRPRRMGVSAFGASGTNAHVVLEQAPPPEVEAAPEQLTVPGIPVLPWALSARTAAALPAQADALLAFLAEHPGADPADIAVTRAVSRAHLEHRAVVLGADLAALTRGLAALAAGEQDPDVVIGAADLEGASALLFTGQGAQFPGMGRGLYRTFPAYAAAYDEVCAHIDGLADVDGDLLDQTRWTQPALFAVEVAVYRLLESWGLKPDFLLGHSIGELAAAHVAGVWSLQDACKVVEARGRLMQALPAGGAMIAIQAGEADVRAVLVEGAEIAAVNGPDAVVISGDEAAVAAVAAGFAKTRRLTVSHAFHSARMDGMLDAFRDVLSTVTFNPPAIPIATTSTGEVTDPEYWVRQVRGTVRFADAAEALQAKGVTRFLEVGPDGVLSALVGGVPALRKGRDEAVTLLAAVARMHVSGWSPDWAAMLTGQRIALPTYAFQRDRFWLTRTTRTSTVDGWLYEETWKPVPAGTAALHGTWLLVTHTGDAAVHETLARAGATVRTLTVAEHTDRATMTGLLAAAAADAGTVDGVVSTLAPSTAPPTGPAPVTAGVTDTLTLLQALGDAGVDAPLWCLTEGAVSVAPGDDVSDPMQAAVWGLGRVAALEHPGRWGGLIDVTGLRGTSAPVPDVSAGDRDPAPGAVNGHLQSPLDLLPGVLTGGEDQVAVRGGAVHARRIGRSAGTGGVKAGWRPRGAALVTGGTTGLGAQTARWLARHGTTHLVLLSRRGDDAPGVAELRDELTALGAGVTVAACDVADLDALTAVVESAEAEHGPIRTVVHAAGVGVLGRLHDTGPADLAAATAAKLGGATNLDAVFDRDTVDRFVMYASVAGVWGSGDHGAYAAANAYLDALARARRARGRAGTSVAWGIWSPESGGMARADVQQSANWHGITFMPPAAALDALHHVLDRDPATAVVADVDWARFAPLFAAARPRPLIADLPEVAALSAPAAAPVAAAADAGLLGLGDADRFRALQDAVRAAAAGALGHRGSDAVDGTRSFRDLGFDSLTALELRDALAQRTGLRLPSTVVFDYPSVDALAAHLHHELGGGTAAAAAPTAALVDAAADEPIAIVGMSCRFAGGVESPEDLWTLLSEGGDAIGPLPTDRGWDVDGLYDPDPDRAGRSYVRDGGFLRDAVRFDPQLFGISPREAIAMDPQQRLLLEVAWEAFEAAGINHATLRGTPAGVYVGAAGGDYGARLPHVPDGAEGHLIIGTESSVASGRIAYTFGLEGPAVTVDTACSSGMVATHLAAQALRRGECDLALAGGVAVMSSPAAFVGFSRQRGLAVDGRCKAFSDDADGMGLAEGAGMLVLERLSDAQARGRRILAVVRGSALNQDGASNGLTAPNGPAQQRVIRAALHAAGLRPSDVDAVEAHGTGTALGDPIEAQALLATYGQDRPADRPLWLGSLKSNVGHTQAAAGIGGIIKMVLAMRHGTLPRTLHADRPSTHVDWTAGAVELLTDARDWPDTDRPRRAGVSSFGVSGTNAHIILEAPAATTPAPAPADPPAAVPVLLSAHSDEALRAQAGRLATHLAGTDDALADAAWSLFTARAPLAHRAAVAGTDRDDVVRQLVALAAGTPATATVTGTVRAGGKVAFVFPGQGSQWLGMGVELLATEPVFRERIEACEAALAPFVDWSLTAVLRGEPGAPGLDRVDVVQPVLWAVMVSLAAWWTSRGVTPDVVVGHSQGEIAAACVAGILSLQDAARVVALRSQALSVLAGRGGMLSVALPPDRAAERLAPWAERLSVAAVNGTGSVVVSGDVAALGELADACAADGVRTRRVEVDYASHCAHVEAIHDQLLDVLAPVAPRPARIEFHSTVGADVTDIDLGGAEYWYRNLRHSVRFAPAVGTLAGAGVTVFVEVSAHPVLIPGMQETLQDADAVVTGTLRRDDGGPARLLTALGTLHVHGVAVDWTSAFGAGRRVVDLPTYPFQRQRYWLDAPPPATGGDGVDARFWQLVEQQDPRELAAALDLEPGAVEGMLPALSRWRRAETDRVALDAWRYRIRWQPLGDAPAAAAAAASAAGRWLVVLPAADRAGAWTEHLVAQLLAGGVRADVLTLPVHADRTTTAAHLRAALDSNPAPDRVLSLLAVDERPHEDGSALPAGFAATVTLVQALGDVACAAPLWAATRGAVAVGAADPVAAPPQAMTWGLGRIAALEHPDRWGGLVDLPAEVTAGVIARLAAVVAGQDGEDQVAVRGAGTYARRLVRAGTSPTRPAATAAASDAVAAGDAVAVATVDAAVADRDRRWRPDGTVLVTGGTGGIGARLARWLAGEGARHLLLTSRRGLDAPGAADLAQELRDGGCDVTVAAVDVTDRDALAALLAGLPGDRPLRSVFHAAAVLDDGVIDGVTAGRAAAVAAPKSGAALHLHELTKDLDLSAFVLFSSLGGTLGGPGQGTYAAANSLLDALAQQRHAAGLPATSVAWGVWAGEGLAAGETGESARRSGMLPMDPGKAISLLHRALDDGDTCLAIADVDWSRYAPAFTASRPSPALRDLPEAAPPADTAAGQGVPLGRELAGLPAAEQEARLLQLVRRHAGAVLGFPEDAAVDPGRAFRDLGFDSLTAVELRNRLGAATGLRLPVTLVFDHPTATTLTRYLLGELVGGLEAPAAETTRRDADADDPIAIVAMTCRLPGGVSSPEDLWRVLTDEVDAVGAFPTDRGWDIDGLYDPDPERSGTFYTREGGFLHDAAAFDPAFFGISPREALAMDPQQRLLLETSWEAFERAGIDPATARGSRTGVFIGSNYHDYVCRLHTAPEGFEGQLALGSAGSVASGRISYLFGLEGPALTVDTACSSSLVALHLAMQALRRGDCTLAIAGGVTVISSTDTFVEFSRQRALSPDGRCKAFSASADGAGWAEGVGLVLVERLSDAVANGHPVLAVVKGSAVNQDGASNGLTAPNGPAQQRVIRQALADAGLRPADVDVVEAHGTGTSLGDPIEAQAILATYGQDRPAPLWLGSVKSNLGHTQAASGVAGLMKMVLALRHGTVPRTLHVDAPSPHVDWASGAVELVTEARPWPSGGRPRRAGVSSFGISGTNAHVIVEEPPAVPAAPAVAGPALPALPVLPTVVSGRSEAALGEQLRRLASFTAERSDLRPVDVAYSLATSRSAFEHRAVLLGDVEIRGRVRDGGSAMLFTGQGAQWPGMGRGLYAAFPVYAQAYDEVCAHIDGLRDVDGPELDETRWTQPAIFAVEVAVYRLLESWGLRPDHLLGHSIGELAAAHVAGVWSLPDACTIVEARGRLMQALPRGGAMVAIQAAEDDVRAALIDGVEIAAVNGPDAVVVSGDEAAVVAVAAHFKKTRRLTVSHAFHSARMDGMLDAFRDVLATVTFNPPAVPIAATSTGEVTDPEYWVRQVRGTVRFADAAEALKAKGVTRFLEVGPDGVLSAMVDGVPAMRKGRDEILTLMTGVAQLHVTGWSPDWTAMFAGGTRVDLPTYAFQRQRYWLEAPADPADPAALGLDTVRHPLLGAGVPLAETGGHLFTNRLSIADQPWLADHRVMDTVLLPGTALVELALSAGDAVGCDRIEELTLQAPLVLPEPGALQLQVTVAAADGFGARALQVHSRDAGGTDDTWTAHATGRLAAARTWDAPDFTEWPPAGAEAVDIGDLYASLADAGFDYGPSFQALRRVWRRDGVVYAEAALADAERAEAGRFLLHPALLDAALHTLAYADGIAGRGVLPFSFERLSLSAVGATAVRVRLAGSGTDTVTVDLADHTGRPIAAIGSLALRPVTASQVKAARSQYHDSLFRVDMVMNPVAPARDHADQLWAVLGLNPVKLVKALGTTGAAVETYPDLEALRDAVTAGAAVPDRVIVSCADRPEGADMAARVRTATYWALDLVQAWLADERLTSSRLVFVTHSTGGETVEDLAWAPVWGLVRSALTENPDRFVLLDLDDRDVSYAALPAALMCGEGNVAVRVGGVHVPRLARVAAAPGITPSATWDTKGTVLITGGTGDLGGLIARHLAGEHNVRHLLLTSRRGLAAEGAVELRQALLDLGAEVTITECDVADRAALAAVLAAIPADRPLTGVVHTAGVVDDGVVSALTREQVDTVLRPKVDAALNLDELTRHLPLTAFVLFSSMAGTFGGTGQANYAAANTFLDALAHQRRAAGLPALSLAWGLWEQGNGMTAKLDGGDLQRMARGGLAPLSHAEGLALFDVACVVDEAVLIPARLIIDAIRAVAGTAAVPAIMRGLVGRPARQAVTTAGPVEQTETLATRLARLSAAERRRAVLDLVRTEAAVVLGYPGPDAVEPDRGFLELGFDSLTALELRNRLAAASGLRLPATLLFDYPSPDAMAGHVLSHLVQDDADAPFAVLDDFEAALAAAGLTTTGAAGDDTRDRLADRLQLLLAKLTDRGNGSGEGVVERLDAASDDEMFAFIDNDLGLS</sequence>
<dbReference type="SMART" id="SM00826">
    <property type="entry name" value="PKS_DH"/>
    <property type="match status" value="1"/>
</dbReference>
<dbReference type="Gene3D" id="3.40.47.10">
    <property type="match status" value="3"/>
</dbReference>
<dbReference type="InterPro" id="IPR036736">
    <property type="entry name" value="ACP-like_sf"/>
</dbReference>
<dbReference type="GO" id="GO:0004312">
    <property type="term" value="F:fatty acid synthase activity"/>
    <property type="evidence" value="ECO:0007669"/>
    <property type="project" value="TreeGrafter"/>
</dbReference>
<dbReference type="InterPro" id="IPR001227">
    <property type="entry name" value="Ac_transferase_dom_sf"/>
</dbReference>
<dbReference type="InterPro" id="IPR049552">
    <property type="entry name" value="PKS_DH_N"/>
</dbReference>
<evidence type="ECO:0000256" key="1">
    <source>
        <dbReference type="ARBA" id="ARBA00001957"/>
    </source>
</evidence>
<dbReference type="GO" id="GO:0004315">
    <property type="term" value="F:3-oxoacyl-[acyl-carrier-protein] synthase activity"/>
    <property type="evidence" value="ECO:0007669"/>
    <property type="project" value="InterPro"/>
</dbReference>
<dbReference type="Pfam" id="PF14765">
    <property type="entry name" value="PS-DH"/>
    <property type="match status" value="1"/>
</dbReference>
<evidence type="ECO:0000256" key="6">
    <source>
        <dbReference type="ARBA" id="ARBA00023194"/>
    </source>
</evidence>
<feature type="domain" description="Carrier" evidence="11">
    <location>
        <begin position="2959"/>
        <end position="3034"/>
    </location>
</feature>
<dbReference type="SUPFAM" id="SSF101173">
    <property type="entry name" value="Docking domain B of the erythromycin polyketide synthase (DEBS)"/>
    <property type="match status" value="1"/>
</dbReference>
<evidence type="ECO:0000256" key="4">
    <source>
        <dbReference type="ARBA" id="ARBA00022553"/>
    </source>
</evidence>
<protein>
    <recommendedName>
        <fullName evidence="16">SDR family NAD(P)-dependent oxidoreductase</fullName>
    </recommendedName>
</protein>
<dbReference type="InterPro" id="IPR016039">
    <property type="entry name" value="Thiolase-like"/>
</dbReference>